<evidence type="ECO:0000313" key="3">
    <source>
        <dbReference type="Proteomes" id="UP001362999"/>
    </source>
</evidence>
<accession>A0AAW0AIS0</accession>
<protein>
    <submittedName>
        <fullName evidence="2">Uncharacterized protein</fullName>
    </submittedName>
</protein>
<feature type="compositionally biased region" description="Low complexity" evidence="1">
    <location>
        <begin position="95"/>
        <end position="110"/>
    </location>
</feature>
<dbReference type="AlphaFoldDB" id="A0AAW0AIS0"/>
<keyword evidence="3" id="KW-1185">Reference proteome</keyword>
<gene>
    <name evidence="2" type="ORF">R3P38DRAFT_3209182</name>
</gene>
<dbReference type="Gene3D" id="3.60.130.30">
    <property type="match status" value="1"/>
</dbReference>
<feature type="region of interest" description="Disordered" evidence="1">
    <location>
        <begin position="92"/>
        <end position="140"/>
    </location>
</feature>
<feature type="compositionally biased region" description="Basic residues" evidence="1">
    <location>
        <begin position="113"/>
        <end position="124"/>
    </location>
</feature>
<organism evidence="2 3">
    <name type="scientific">Favolaschia claudopus</name>
    <dbReference type="NCBI Taxonomy" id="2862362"/>
    <lineage>
        <taxon>Eukaryota</taxon>
        <taxon>Fungi</taxon>
        <taxon>Dikarya</taxon>
        <taxon>Basidiomycota</taxon>
        <taxon>Agaricomycotina</taxon>
        <taxon>Agaricomycetes</taxon>
        <taxon>Agaricomycetidae</taxon>
        <taxon>Agaricales</taxon>
        <taxon>Marasmiineae</taxon>
        <taxon>Mycenaceae</taxon>
        <taxon>Favolaschia</taxon>
    </lineage>
</organism>
<dbReference type="Proteomes" id="UP001362999">
    <property type="component" value="Unassembled WGS sequence"/>
</dbReference>
<dbReference type="EMBL" id="JAWWNJ010000064">
    <property type="protein sequence ID" value="KAK7012611.1"/>
    <property type="molecule type" value="Genomic_DNA"/>
</dbReference>
<reference evidence="2 3" key="1">
    <citation type="journal article" date="2024" name="J Genomics">
        <title>Draft genome sequencing and assembly of Favolaschia claudopus CIRM-BRFM 2984 isolated from oak limbs.</title>
        <authorList>
            <person name="Navarro D."/>
            <person name="Drula E."/>
            <person name="Chaduli D."/>
            <person name="Cazenave R."/>
            <person name="Ahrendt S."/>
            <person name="Wang J."/>
            <person name="Lipzen A."/>
            <person name="Daum C."/>
            <person name="Barry K."/>
            <person name="Grigoriev I.V."/>
            <person name="Favel A."/>
            <person name="Rosso M.N."/>
            <person name="Martin F."/>
        </authorList>
    </citation>
    <scope>NUCLEOTIDE SEQUENCE [LARGE SCALE GENOMIC DNA]</scope>
    <source>
        <strain evidence="2 3">CIRM-BRFM 2984</strain>
    </source>
</reference>
<evidence type="ECO:0000256" key="1">
    <source>
        <dbReference type="SAM" id="MobiDB-lite"/>
    </source>
</evidence>
<sequence length="494" mass="53478">MVNLKGVFSSLDVLSFRQTRSGRPYSGWAQIDVPHFSIVDAVAAAAAVQEQDEDLSQADAAPVPLAAPLHFSATAATPATPATPPVLENLQVPSATPATPATAATAATATSRDKRRYRERRRQQRAIASASKDAIEDNRPAHIRRHLAGGLKASIQAKFHLMKTRIATTGWIGVPKNSLAQGVHCLGDFVGPTPRYEGFKVVKAHPSGCARPIVDMDSKICGVQGGVPQNDPRFMADVHDPAVAALEQARGQMSAEAGSEYHRRGNFHQLTGGQTHGNGRIEPSTVANGVVNAAIFLALISNVAFIRLAGFATGLFANWAPDVFDFYVDYMSDFYHQYPHLHRPFLNSIWSACTFNLGPRTYTLGHRDFANLAFGWCAITALGNFDYTKGGHLVLWECKLVLEFPPGSTILIPSAALFHSNTLISAGESRYSFTQYTAGGLFRWVERGFKSEMDYFETLTAAEVEEERLLGLERAMAGAGLFSSISDLEAAIVA</sequence>
<comment type="caution">
    <text evidence="2">The sequence shown here is derived from an EMBL/GenBank/DDBJ whole genome shotgun (WGS) entry which is preliminary data.</text>
</comment>
<proteinExistence type="predicted"/>
<name>A0AAW0AIS0_9AGAR</name>
<evidence type="ECO:0000313" key="2">
    <source>
        <dbReference type="EMBL" id="KAK7012611.1"/>
    </source>
</evidence>